<reference evidence="4" key="1">
    <citation type="submission" date="2016-11" db="EMBL/GenBank/DDBJ databases">
        <authorList>
            <person name="Varghese N."/>
            <person name="Submissions S."/>
        </authorList>
    </citation>
    <scope>NUCLEOTIDE SEQUENCE [LARGE SCALE GENOMIC DNA]</scope>
    <source>
        <strain evidence="4">DSM 17737</strain>
    </source>
</reference>
<name>A0A1N6GS46_9GAMM</name>
<dbReference type="InterPro" id="IPR038375">
    <property type="entry name" value="NDUFAF7_sf"/>
</dbReference>
<dbReference type="PANTHER" id="PTHR12049:SF7">
    <property type="entry name" value="PROTEIN ARGININE METHYLTRANSFERASE NDUFAF7, MITOCHONDRIAL"/>
    <property type="match status" value="1"/>
</dbReference>
<keyword evidence="1 3" id="KW-0489">Methyltransferase</keyword>
<keyword evidence="4" id="KW-1185">Reference proteome</keyword>
<dbReference type="InterPro" id="IPR003788">
    <property type="entry name" value="NDUFAF7"/>
</dbReference>
<evidence type="ECO:0000256" key="1">
    <source>
        <dbReference type="ARBA" id="ARBA00022603"/>
    </source>
</evidence>
<dbReference type="InterPro" id="IPR029063">
    <property type="entry name" value="SAM-dependent_MTases_sf"/>
</dbReference>
<dbReference type="Pfam" id="PF02636">
    <property type="entry name" value="Methyltransf_28"/>
    <property type="match status" value="1"/>
</dbReference>
<dbReference type="RefSeq" id="WP_074201722.1">
    <property type="nucleotide sequence ID" value="NZ_FSRE01000003.1"/>
</dbReference>
<dbReference type="PANTHER" id="PTHR12049">
    <property type="entry name" value="PROTEIN ARGININE METHYLTRANSFERASE NDUFAF7, MITOCHONDRIAL"/>
    <property type="match status" value="1"/>
</dbReference>
<keyword evidence="2 3" id="KW-0808">Transferase</keyword>
<dbReference type="EMBL" id="FSRE01000003">
    <property type="protein sequence ID" value="SIO10401.1"/>
    <property type="molecule type" value="Genomic_DNA"/>
</dbReference>
<dbReference type="GO" id="GO:0035243">
    <property type="term" value="F:protein-arginine omega-N symmetric methyltransferase activity"/>
    <property type="evidence" value="ECO:0007669"/>
    <property type="project" value="TreeGrafter"/>
</dbReference>
<dbReference type="STRING" id="364032.SAMN05443662_1472"/>
<gene>
    <name evidence="3" type="ORF">SAMN05443662_1472</name>
</gene>
<proteinExistence type="predicted"/>
<dbReference type="GO" id="GO:0032259">
    <property type="term" value="P:methylation"/>
    <property type="evidence" value="ECO:0007669"/>
    <property type="project" value="UniProtKB-KW"/>
</dbReference>
<dbReference type="SUPFAM" id="SSF53335">
    <property type="entry name" value="S-adenosyl-L-methionine-dependent methyltransferases"/>
    <property type="match status" value="1"/>
</dbReference>
<dbReference type="AlphaFoldDB" id="A0A1N6GS46"/>
<organism evidence="3 4">
    <name type="scientific">Sulfurivirga caldicuralii</name>
    <dbReference type="NCBI Taxonomy" id="364032"/>
    <lineage>
        <taxon>Bacteria</taxon>
        <taxon>Pseudomonadati</taxon>
        <taxon>Pseudomonadota</taxon>
        <taxon>Gammaproteobacteria</taxon>
        <taxon>Thiotrichales</taxon>
        <taxon>Piscirickettsiaceae</taxon>
        <taxon>Sulfurivirga</taxon>
    </lineage>
</organism>
<sequence length="392" mass="43642">MKKQLNLPTPDPDALQRSETLRERIVRAIRQNGPMPFSEYMQRALYTPGLGYYSNGLPKLGPTGDFTTAPESSPLFGQCVARQLDQILGALGGGNILEFGAGSGRMARDILLTLADADALPERYQILDLSADLRARQQAFLQESLPPELYARVEWLERLPAPGWRGVVVANEVLDAMPVERFYLEPGTSWRMGVDADESGQLIWTQLPISDATLQRVVNGLRSLIKPTSLGYKAEVNLNIHPWLKSLSDFMAAGAVLLIDYGFPQQELYQKERLNGTLRCFYQHRVHDNPLLWPGLQDITAHVDFTEVAESGFDAGFRVAGFTTQAHFLMSTGLLESIPADLPVTEQLKLSQQIKTLTLPDEMGEIFKVMALTKGVDTPLMGFQLVDLRDRL</sequence>
<accession>A0A1N6GS46</accession>
<evidence type="ECO:0000313" key="4">
    <source>
        <dbReference type="Proteomes" id="UP000198461"/>
    </source>
</evidence>
<dbReference type="Proteomes" id="UP000198461">
    <property type="component" value="Unassembled WGS sequence"/>
</dbReference>
<evidence type="ECO:0000313" key="3">
    <source>
        <dbReference type="EMBL" id="SIO10401.1"/>
    </source>
</evidence>
<evidence type="ECO:0000256" key="2">
    <source>
        <dbReference type="ARBA" id="ARBA00022679"/>
    </source>
</evidence>
<dbReference type="Gene3D" id="3.40.50.12710">
    <property type="match status" value="1"/>
</dbReference>
<dbReference type="OrthoDB" id="9794208at2"/>
<protein>
    <submittedName>
        <fullName evidence="3">SAM-dependent methyltransferase, MidA family</fullName>
    </submittedName>
</protein>